<evidence type="ECO:0000313" key="2">
    <source>
        <dbReference type="EMBL" id="KAL1397100.1"/>
    </source>
</evidence>
<keyword evidence="1" id="KW-0732">Signal</keyword>
<dbReference type="AlphaFoldDB" id="A0ABD1DCT8"/>
<dbReference type="EMBL" id="JBEHCU010006450">
    <property type="protein sequence ID" value="KAL1397100.1"/>
    <property type="molecule type" value="Genomic_DNA"/>
</dbReference>
<proteinExistence type="predicted"/>
<comment type="caution">
    <text evidence="2">The sequence shown here is derived from an EMBL/GenBank/DDBJ whole genome shotgun (WGS) entry which is preliminary data.</text>
</comment>
<dbReference type="Proteomes" id="UP001562425">
    <property type="component" value="Unassembled WGS sequence"/>
</dbReference>
<accession>A0ABD1DCT8</accession>
<organism evidence="2 3">
    <name type="scientific">Culex pipiens pipiens</name>
    <name type="common">Northern house mosquito</name>
    <dbReference type="NCBI Taxonomy" id="38569"/>
    <lineage>
        <taxon>Eukaryota</taxon>
        <taxon>Metazoa</taxon>
        <taxon>Ecdysozoa</taxon>
        <taxon>Arthropoda</taxon>
        <taxon>Hexapoda</taxon>
        <taxon>Insecta</taxon>
        <taxon>Pterygota</taxon>
        <taxon>Neoptera</taxon>
        <taxon>Endopterygota</taxon>
        <taxon>Diptera</taxon>
        <taxon>Nematocera</taxon>
        <taxon>Culicoidea</taxon>
        <taxon>Culicidae</taxon>
        <taxon>Culicinae</taxon>
        <taxon>Culicini</taxon>
        <taxon>Culex</taxon>
        <taxon>Culex</taxon>
    </lineage>
</organism>
<keyword evidence="3" id="KW-1185">Reference proteome</keyword>
<sequence>MSSPWSTWPLAIICILAVVVAAQVLDKSTTLAGPGHQTDTSKRASAHIAGDFIIGVLFSMHQQPRQKRTGPNHFLACGE</sequence>
<feature type="chain" id="PRO_5044822287" evidence="1">
    <location>
        <begin position="23"/>
        <end position="79"/>
    </location>
</feature>
<evidence type="ECO:0000256" key="1">
    <source>
        <dbReference type="SAM" id="SignalP"/>
    </source>
</evidence>
<name>A0ABD1DCT8_CULPP</name>
<protein>
    <submittedName>
        <fullName evidence="2">Uncharacterized protein</fullName>
    </submittedName>
</protein>
<evidence type="ECO:0000313" key="3">
    <source>
        <dbReference type="Proteomes" id="UP001562425"/>
    </source>
</evidence>
<gene>
    <name evidence="2" type="ORF">pipiens_010008</name>
</gene>
<reference evidence="2 3" key="1">
    <citation type="submission" date="2024-05" db="EMBL/GenBank/DDBJ databases">
        <title>Culex pipiens pipiens assembly and annotation.</title>
        <authorList>
            <person name="Alout H."/>
            <person name="Durand T."/>
        </authorList>
    </citation>
    <scope>NUCLEOTIDE SEQUENCE [LARGE SCALE GENOMIC DNA]</scope>
    <source>
        <strain evidence="2">HA-2024</strain>
        <tissue evidence="2">Whole body</tissue>
    </source>
</reference>
<feature type="signal peptide" evidence="1">
    <location>
        <begin position="1"/>
        <end position="22"/>
    </location>
</feature>
<feature type="non-terminal residue" evidence="2">
    <location>
        <position position="79"/>
    </location>
</feature>